<dbReference type="EMBL" id="CP058627">
    <property type="protein sequence ID" value="QLG87844.1"/>
    <property type="molecule type" value="Genomic_DNA"/>
</dbReference>
<sequence>MMKMLLLAILLLANPAFANCEAQIKALKTEMVVQNTSLDVRRKVNSKLQPLIVPRQDLNPVSDAECLREVSAARALLNPTGEKIATGK</sequence>
<evidence type="ECO:0000313" key="3">
    <source>
        <dbReference type="Proteomes" id="UP000509597"/>
    </source>
</evidence>
<feature type="signal peptide" evidence="1">
    <location>
        <begin position="1"/>
        <end position="18"/>
    </location>
</feature>
<dbReference type="KEGG" id="chiz:HQ393_05980"/>
<evidence type="ECO:0000256" key="1">
    <source>
        <dbReference type="SAM" id="SignalP"/>
    </source>
</evidence>
<evidence type="ECO:0000313" key="2">
    <source>
        <dbReference type="EMBL" id="QLG87844.1"/>
    </source>
</evidence>
<feature type="chain" id="PRO_5028890321" evidence="1">
    <location>
        <begin position="19"/>
        <end position="88"/>
    </location>
</feature>
<dbReference type="RefSeq" id="WP_179357924.1">
    <property type="nucleotide sequence ID" value="NZ_CP058627.1"/>
</dbReference>
<name>A0A7H9BK24_9NEIS</name>
<keyword evidence="3" id="KW-1185">Reference proteome</keyword>
<keyword evidence="1" id="KW-0732">Signal</keyword>
<accession>A0A7H9BK24</accession>
<organism evidence="2 3">
    <name type="scientific">Chitinibacter bivalviorum</name>
    <dbReference type="NCBI Taxonomy" id="2739434"/>
    <lineage>
        <taxon>Bacteria</taxon>
        <taxon>Pseudomonadati</taxon>
        <taxon>Pseudomonadota</taxon>
        <taxon>Betaproteobacteria</taxon>
        <taxon>Neisseriales</taxon>
        <taxon>Chitinibacteraceae</taxon>
        <taxon>Chitinibacter</taxon>
    </lineage>
</organism>
<protein>
    <submittedName>
        <fullName evidence="2">Uncharacterized protein</fullName>
    </submittedName>
</protein>
<proteinExistence type="predicted"/>
<reference evidence="2 3" key="1">
    <citation type="submission" date="2020-07" db="EMBL/GenBank/DDBJ databases">
        <title>Complete genome sequence of Chitinibacter sp. 2T18.</title>
        <authorList>
            <person name="Bae J.-W."/>
            <person name="Choi J.-W."/>
        </authorList>
    </citation>
    <scope>NUCLEOTIDE SEQUENCE [LARGE SCALE GENOMIC DNA]</scope>
    <source>
        <strain evidence="2 3">2T18</strain>
    </source>
</reference>
<dbReference type="AlphaFoldDB" id="A0A7H9BK24"/>
<gene>
    <name evidence="2" type="ORF">HQ393_05980</name>
</gene>
<dbReference type="Proteomes" id="UP000509597">
    <property type="component" value="Chromosome"/>
</dbReference>